<dbReference type="SMART" id="SM00228">
    <property type="entry name" value="PDZ"/>
    <property type="match status" value="4"/>
</dbReference>
<dbReference type="Proteomes" id="UP000472265">
    <property type="component" value="Chromosome 19"/>
</dbReference>
<feature type="domain" description="PDZ" evidence="23">
    <location>
        <begin position="893"/>
        <end position="982"/>
    </location>
</feature>
<keyword evidence="8" id="KW-0597">Phosphoprotein</keyword>
<dbReference type="Pfam" id="PF00595">
    <property type="entry name" value="PDZ"/>
    <property type="match status" value="4"/>
</dbReference>
<evidence type="ECO:0000256" key="8">
    <source>
        <dbReference type="ARBA" id="ARBA00022553"/>
    </source>
</evidence>
<dbReference type="InterPro" id="IPR055414">
    <property type="entry name" value="LRR_R13L4/SHOC2-like"/>
</dbReference>
<keyword evidence="5" id="KW-0217">Developmental protein</keyword>
<evidence type="ECO:0000256" key="21">
    <source>
        <dbReference type="ARBA" id="ARBA00072775"/>
    </source>
</evidence>
<dbReference type="InterPro" id="IPR003591">
    <property type="entry name" value="Leu-rich_rpt_typical-subtyp"/>
</dbReference>
<evidence type="ECO:0000256" key="6">
    <source>
        <dbReference type="ARBA" id="ARBA00022475"/>
    </source>
</evidence>
<feature type="domain" description="PDZ" evidence="23">
    <location>
        <begin position="755"/>
        <end position="843"/>
    </location>
</feature>
<keyword evidence="17" id="KW-0966">Cell projection</keyword>
<dbReference type="PANTHER" id="PTHR23119">
    <property type="entry name" value="DISCS LARGE"/>
    <property type="match status" value="1"/>
</dbReference>
<dbReference type="GO" id="GO:0030027">
    <property type="term" value="C:lamellipodium"/>
    <property type="evidence" value="ECO:0007669"/>
    <property type="project" value="UniProtKB-SubCell"/>
</dbReference>
<evidence type="ECO:0000256" key="17">
    <source>
        <dbReference type="ARBA" id="ARBA00023273"/>
    </source>
</evidence>
<dbReference type="GO" id="GO:0098609">
    <property type="term" value="P:cell-cell adhesion"/>
    <property type="evidence" value="ECO:0007669"/>
    <property type="project" value="TreeGrafter"/>
</dbReference>
<dbReference type="GO" id="GO:0030154">
    <property type="term" value="P:cell differentiation"/>
    <property type="evidence" value="ECO:0007669"/>
    <property type="project" value="UniProtKB-KW"/>
</dbReference>
<evidence type="ECO:0000256" key="15">
    <source>
        <dbReference type="ARBA" id="ARBA00023136"/>
    </source>
</evidence>
<keyword evidence="14" id="KW-0175">Coiled coil</keyword>
<dbReference type="GO" id="GO:0045211">
    <property type="term" value="C:postsynaptic membrane"/>
    <property type="evidence" value="ECO:0007669"/>
    <property type="project" value="TreeGrafter"/>
</dbReference>
<keyword evidence="13" id="KW-0770">Synapse</keyword>
<dbReference type="FunFam" id="2.30.42.10:FF:000114">
    <property type="entry name" value="protein scribble homolog isoform X1"/>
    <property type="match status" value="1"/>
</dbReference>
<keyword evidence="6" id="KW-1003">Cell membrane</keyword>
<feature type="region of interest" description="Disordered" evidence="22">
    <location>
        <begin position="1369"/>
        <end position="1396"/>
    </location>
</feature>
<dbReference type="Pfam" id="PF23598">
    <property type="entry name" value="LRR_14"/>
    <property type="match status" value="1"/>
</dbReference>
<feature type="region of interest" description="Disordered" evidence="22">
    <location>
        <begin position="1149"/>
        <end position="1180"/>
    </location>
</feature>
<dbReference type="InterPro" id="IPR050614">
    <property type="entry name" value="Synaptic_Scaffolding_LAP-MAGUK"/>
</dbReference>
<protein>
    <recommendedName>
        <fullName evidence="21">Protein scribble homolog</fullName>
    </recommendedName>
</protein>
<evidence type="ECO:0000256" key="10">
    <source>
        <dbReference type="ARBA" id="ARBA00022737"/>
    </source>
</evidence>
<dbReference type="GO" id="GO:0005737">
    <property type="term" value="C:cytoplasm"/>
    <property type="evidence" value="ECO:0007669"/>
    <property type="project" value="UniProtKB-SubCell"/>
</dbReference>
<dbReference type="InterPro" id="IPR001478">
    <property type="entry name" value="PDZ"/>
</dbReference>
<dbReference type="CDD" id="cd06704">
    <property type="entry name" value="PDZ1_Scribble-like"/>
    <property type="match status" value="1"/>
</dbReference>
<dbReference type="GO" id="GO:0005912">
    <property type="term" value="C:adherens junction"/>
    <property type="evidence" value="ECO:0007669"/>
    <property type="project" value="UniProtKB-SubCell"/>
</dbReference>
<dbReference type="GO" id="GO:0043113">
    <property type="term" value="P:receptor clustering"/>
    <property type="evidence" value="ECO:0007669"/>
    <property type="project" value="TreeGrafter"/>
</dbReference>
<dbReference type="FunFam" id="3.80.10.10:FF:000072">
    <property type="entry name" value="protein scribble homolog isoform X1"/>
    <property type="match status" value="1"/>
</dbReference>
<dbReference type="SMART" id="SM00364">
    <property type="entry name" value="LRR_BAC"/>
    <property type="match status" value="8"/>
</dbReference>
<reference evidence="24" key="2">
    <citation type="submission" date="2025-08" db="UniProtKB">
        <authorList>
            <consortium name="Ensembl"/>
        </authorList>
    </citation>
    <scope>IDENTIFICATION</scope>
</reference>
<dbReference type="FunFam" id="3.80.10.10:FF:000064">
    <property type="entry name" value="Scribbled planar cell polarity protein"/>
    <property type="match status" value="1"/>
</dbReference>
<feature type="domain" description="PDZ" evidence="23">
    <location>
        <begin position="989"/>
        <end position="1077"/>
    </location>
</feature>
<dbReference type="CDD" id="cd06702">
    <property type="entry name" value="PDZ3_Scribble-like"/>
    <property type="match status" value="1"/>
</dbReference>
<accession>A0A671XX65</accession>
<evidence type="ECO:0000256" key="19">
    <source>
        <dbReference type="ARBA" id="ARBA00034106"/>
    </source>
</evidence>
<dbReference type="SUPFAM" id="SSF50156">
    <property type="entry name" value="PDZ domain-like"/>
    <property type="match status" value="4"/>
</dbReference>
<evidence type="ECO:0000256" key="4">
    <source>
        <dbReference type="ARBA" id="ARBA00004536"/>
    </source>
</evidence>
<evidence type="ECO:0000256" key="16">
    <source>
        <dbReference type="ARBA" id="ARBA00023139"/>
    </source>
</evidence>
<feature type="compositionally biased region" description="Acidic residues" evidence="22">
    <location>
        <begin position="496"/>
        <end position="510"/>
    </location>
</feature>
<feature type="region of interest" description="Disordered" evidence="22">
    <location>
        <begin position="430"/>
        <end position="457"/>
    </location>
</feature>
<evidence type="ECO:0000256" key="2">
    <source>
        <dbReference type="ARBA" id="ARBA00004496"/>
    </source>
</evidence>
<dbReference type="GO" id="GO:0019901">
    <property type="term" value="F:protein kinase binding"/>
    <property type="evidence" value="ECO:0007669"/>
    <property type="project" value="TreeGrafter"/>
</dbReference>
<evidence type="ECO:0000256" key="22">
    <source>
        <dbReference type="SAM" id="MobiDB-lite"/>
    </source>
</evidence>
<evidence type="ECO:0000256" key="5">
    <source>
        <dbReference type="ARBA" id="ARBA00022473"/>
    </source>
</evidence>
<reference evidence="24" key="3">
    <citation type="submission" date="2025-09" db="UniProtKB">
        <authorList>
            <consortium name="Ensembl"/>
        </authorList>
    </citation>
    <scope>IDENTIFICATION</scope>
</reference>
<dbReference type="CDD" id="cd06701">
    <property type="entry name" value="PDZ4_Scribble-like"/>
    <property type="match status" value="1"/>
</dbReference>
<dbReference type="GO" id="GO:0098887">
    <property type="term" value="P:neurotransmitter receptor transport, endosome to postsynaptic membrane"/>
    <property type="evidence" value="ECO:0007669"/>
    <property type="project" value="TreeGrafter"/>
</dbReference>
<keyword evidence="7" id="KW-0963">Cytoplasm</keyword>
<evidence type="ECO:0000256" key="11">
    <source>
        <dbReference type="ARBA" id="ARBA00022782"/>
    </source>
</evidence>
<dbReference type="GO" id="GO:0098968">
    <property type="term" value="P:neurotransmitter receptor transport postsynaptic membrane to endosome"/>
    <property type="evidence" value="ECO:0007669"/>
    <property type="project" value="TreeGrafter"/>
</dbReference>
<dbReference type="FunFam" id="2.30.42.10:FF:000074">
    <property type="entry name" value="protein scribble homolog isoform X2"/>
    <property type="match status" value="1"/>
</dbReference>
<keyword evidence="16" id="KW-0564">Palmitate</keyword>
<evidence type="ECO:0000256" key="3">
    <source>
        <dbReference type="ARBA" id="ARBA00004510"/>
    </source>
</evidence>
<keyword evidence="11" id="KW-0221">Differentiation</keyword>
<dbReference type="GO" id="GO:0098793">
    <property type="term" value="C:presynapse"/>
    <property type="evidence" value="ECO:0007669"/>
    <property type="project" value="UniProtKB-SubCell"/>
</dbReference>
<dbReference type="FunFam" id="2.30.42.10:FF:000064">
    <property type="entry name" value="protein lap4 isoform X1"/>
    <property type="match status" value="1"/>
</dbReference>
<evidence type="ECO:0000259" key="23">
    <source>
        <dbReference type="PROSITE" id="PS50106"/>
    </source>
</evidence>
<dbReference type="GO" id="GO:0014069">
    <property type="term" value="C:postsynaptic density"/>
    <property type="evidence" value="ECO:0007669"/>
    <property type="project" value="TreeGrafter"/>
</dbReference>
<evidence type="ECO:0000256" key="18">
    <source>
        <dbReference type="ARBA" id="ARBA00023288"/>
    </source>
</evidence>
<dbReference type="GeneTree" id="ENSGT00940000154025"/>
<evidence type="ECO:0000256" key="13">
    <source>
        <dbReference type="ARBA" id="ARBA00023018"/>
    </source>
</evidence>
<dbReference type="Pfam" id="PF13855">
    <property type="entry name" value="LRR_8"/>
    <property type="match status" value="1"/>
</dbReference>
<evidence type="ECO:0000256" key="12">
    <source>
        <dbReference type="ARBA" id="ARBA00022949"/>
    </source>
</evidence>
<dbReference type="FunFam" id="3.80.10.10:FF:000036">
    <property type="entry name" value="protein scribble homolog isoform X1"/>
    <property type="match status" value="1"/>
</dbReference>
<feature type="domain" description="PDZ" evidence="23">
    <location>
        <begin position="623"/>
        <end position="710"/>
    </location>
</feature>
<dbReference type="Gene3D" id="2.30.42.10">
    <property type="match status" value="4"/>
</dbReference>
<dbReference type="GO" id="GO:0045197">
    <property type="term" value="P:establishment or maintenance of epithelial cell apical/basal polarity"/>
    <property type="evidence" value="ECO:0007669"/>
    <property type="project" value="TreeGrafter"/>
</dbReference>
<dbReference type="InterPro" id="IPR001611">
    <property type="entry name" value="Leu-rich_rpt"/>
</dbReference>
<gene>
    <name evidence="24" type="primary">SCRIB</name>
    <name evidence="24" type="synonym">scrib</name>
</gene>
<dbReference type="PROSITE" id="PS50106">
    <property type="entry name" value="PDZ"/>
    <property type="match status" value="4"/>
</dbReference>
<dbReference type="CDD" id="cd06703">
    <property type="entry name" value="PDZ2_Scribble-like"/>
    <property type="match status" value="1"/>
</dbReference>
<dbReference type="InterPro" id="IPR032675">
    <property type="entry name" value="LRR_dom_sf"/>
</dbReference>
<evidence type="ECO:0000256" key="20">
    <source>
        <dbReference type="ARBA" id="ARBA00034110"/>
    </source>
</evidence>
<evidence type="ECO:0000256" key="14">
    <source>
        <dbReference type="ARBA" id="ARBA00023054"/>
    </source>
</evidence>
<evidence type="ECO:0000256" key="7">
    <source>
        <dbReference type="ARBA" id="ARBA00022490"/>
    </source>
</evidence>
<dbReference type="Ensembl" id="ENSSAUT00010057602.1">
    <property type="protein sequence ID" value="ENSSAUP00010054817.1"/>
    <property type="gene ID" value="ENSSAUG00010020733.1"/>
</dbReference>
<evidence type="ECO:0000256" key="9">
    <source>
        <dbReference type="ARBA" id="ARBA00022614"/>
    </source>
</evidence>
<keyword evidence="10" id="KW-0677">Repeat</keyword>
<comment type="subcellular location">
    <subcellularLocation>
        <location evidence="4">Cell junction</location>
        <location evidence="4">Adherens junction</location>
    </subcellularLocation>
    <subcellularLocation>
        <location evidence="1">Cell membrane</location>
        <topology evidence="1">Peripheral membrane protein</topology>
    </subcellularLocation>
    <subcellularLocation>
        <location evidence="3">Cell projection</location>
        <location evidence="3">Lamellipodium</location>
    </subcellularLocation>
    <subcellularLocation>
        <location evidence="2">Cytoplasm</location>
    </subcellularLocation>
    <subcellularLocation>
        <location evidence="20">Postsynapse</location>
    </subcellularLocation>
    <subcellularLocation>
        <location evidence="19">Presynapse</location>
    </subcellularLocation>
</comment>
<name>A0A671XX65_SPAAU</name>
<feature type="compositionally biased region" description="Pro residues" evidence="22">
    <location>
        <begin position="1153"/>
        <end position="1176"/>
    </location>
</feature>
<reference evidence="24" key="1">
    <citation type="submission" date="2021-04" db="EMBL/GenBank/DDBJ databases">
        <authorList>
            <consortium name="Wellcome Sanger Institute Data Sharing"/>
        </authorList>
    </citation>
    <scope>NUCLEOTIDE SEQUENCE [LARGE SCALE GENOMIC DNA]</scope>
</reference>
<feature type="region of interest" description="Disordered" evidence="22">
    <location>
        <begin position="550"/>
        <end position="572"/>
    </location>
</feature>
<sequence length="1424" mass="157563">MLKCIPLWRCNRHVESVDKRHCSLQTVPDEVYRYSRSLEELLLDANQLKELPKPFFRLLNLRKLGLSDNEIQRLPPEVANFMQLVELDISRNDIPEIPESIKFCRALEIADFSGNPLSRLPDGFTQLRALAHLALNDVSLQTLPNDIGKYVHMHNGSYFSRKYSGIKCPDTLGALPNLRELWLDRNQLSSLPPELGNLRRLVCLDVSENRLEELPSELNGLLALTDLLLTQNLLEVVPDSIGCLKQLSILKVDQNRLTDLTDSIGECENLTELVLTENLLQSLPRSLGKLKKLTNLNVDRNRLGSVPKELGGCASLNVLSLRDNRLGKLPAELADATELHVLDVAGNRLQNLPFALTNLNLKAMWLAENQSQPMLKFQTEDDERTGEKVLTCYLLPQQPSPSLENLLQNSVDDSWTDSNLNRVSVIQFQEETKAEEEDDEAAAERRGLQRRATPHPSELKVMKKVIEERRNEAYTSRPDGEEEGLDAQVHTLLSYEEDGEDGERSEEEDERPAFPMEKQRLIRKDTPHYKKHFKITKLPKPEAVAALLQGFSPDGLNSPTQATQDEQDEEEDDVLCTPQHHHRMEELGDSRLQVNNSQVKGVSFDQVNNLLIEPARIEEEEHTLNIQRQTGGLGISIAGGKGSTPYKGDDEGIFISRVSEEGPAARAGVKVGDKLLEVNGVDLHEAEHHTAVEALRSSGATVSMTVLRERMVEPENAITTTPLRPEDDYFPRERRSSGLTFNLETTPSGPQQRLSTCLIRNDKGLGFSIAGGKGSTPYRTGDTGIYISRIADGGAAHRDSTLHVGDRVISINGVDMTEARHDQAVALLTGTSPTIALLVERDPNAPGGSPSQSRARAHSPPPPEPSDSPDQEEEGLLQGNHLNQMEDEYPIEEVTLVKSGGPLGLSIVGGSDHASHPFGVNEPGVFISKVIPHGLACQSGLRVGDRILEVNTIDLRHATHQEAVRALLANKQEIRMLVRRDPSPPGMQEILIQKQPGEKLGISIRGGAKGHAGNPFDPTDEGIFISKVSSSGAAARDGRLQVGMRILEVNNHSLLGMTHTEAVRVLRAVGDTLGMLVCDGFDPQKVAAVESSPGIIANPFATGIVRKNSMESISSIDRDLSPEEIDIMQKSALSSISLSVCVSTPPRLLLPYDPTPPPSMTTPPPPPLQPRAPSPTSPDEFPMNVKQAYKAFAAVPRSLAVLEPPSPSGKASPEQRSFRDRQKYFEIDVKQQTPEKPKPRVSLVGEDDLKKMREEEALLHPAKLQRHTTQLLWQLRVTSWILLLLKLLFLIPVYQADSSAPIRTAKAERRHQERLRMQSPELAVAPDKDLSPAEKRALEAEKRAMWRAARMKSLEQDALKAQMVIAKSRDGKKRGTLDQLTESPSPAPTPSPTPVEGRKLQSVLFCEALCNLCYDLNLLLRKLN</sequence>
<dbReference type="GO" id="GO:0016323">
    <property type="term" value="C:basolateral plasma membrane"/>
    <property type="evidence" value="ECO:0007669"/>
    <property type="project" value="TreeGrafter"/>
</dbReference>
<keyword evidence="15" id="KW-0472">Membrane</keyword>
<dbReference type="SUPFAM" id="SSF52058">
    <property type="entry name" value="L domain-like"/>
    <property type="match status" value="2"/>
</dbReference>
<keyword evidence="25" id="KW-1185">Reference proteome</keyword>
<dbReference type="PROSITE" id="PS51450">
    <property type="entry name" value="LRR"/>
    <property type="match status" value="3"/>
</dbReference>
<dbReference type="InterPro" id="IPR036034">
    <property type="entry name" value="PDZ_sf"/>
</dbReference>
<dbReference type="FunFam" id="2.30.42.10:FF:000041">
    <property type="entry name" value="protein scribble homolog isoform X1"/>
    <property type="match status" value="1"/>
</dbReference>
<evidence type="ECO:0000313" key="24">
    <source>
        <dbReference type="Ensembl" id="ENSSAUP00010054817.1"/>
    </source>
</evidence>
<proteinExistence type="predicted"/>
<organism evidence="24 25">
    <name type="scientific">Sparus aurata</name>
    <name type="common">Gilthead sea bream</name>
    <dbReference type="NCBI Taxonomy" id="8175"/>
    <lineage>
        <taxon>Eukaryota</taxon>
        <taxon>Metazoa</taxon>
        <taxon>Chordata</taxon>
        <taxon>Craniata</taxon>
        <taxon>Vertebrata</taxon>
        <taxon>Euteleostomi</taxon>
        <taxon>Actinopterygii</taxon>
        <taxon>Neopterygii</taxon>
        <taxon>Teleostei</taxon>
        <taxon>Neoteleostei</taxon>
        <taxon>Acanthomorphata</taxon>
        <taxon>Eupercaria</taxon>
        <taxon>Spariformes</taxon>
        <taxon>Sparidae</taxon>
        <taxon>Sparus</taxon>
    </lineage>
</organism>
<dbReference type="PANTHER" id="PTHR23119:SF57">
    <property type="entry name" value="PROTEIN SCRIBBLE HOMOLOG"/>
    <property type="match status" value="1"/>
</dbReference>
<evidence type="ECO:0000256" key="1">
    <source>
        <dbReference type="ARBA" id="ARBA00004202"/>
    </source>
</evidence>
<dbReference type="Gene3D" id="3.80.10.10">
    <property type="entry name" value="Ribonuclease Inhibitor"/>
    <property type="match status" value="2"/>
</dbReference>
<keyword evidence="12" id="KW-0965">Cell junction</keyword>
<evidence type="ECO:0000313" key="25">
    <source>
        <dbReference type="Proteomes" id="UP000472265"/>
    </source>
</evidence>
<keyword evidence="9" id="KW-0433">Leucine-rich repeat</keyword>
<feature type="region of interest" description="Disordered" evidence="22">
    <location>
        <begin position="840"/>
        <end position="874"/>
    </location>
</feature>
<feature type="region of interest" description="Disordered" evidence="22">
    <location>
        <begin position="496"/>
        <end position="518"/>
    </location>
</feature>
<keyword evidence="18" id="KW-0449">Lipoprotein</keyword>
<dbReference type="SMART" id="SM00369">
    <property type="entry name" value="LRR_TYP"/>
    <property type="match status" value="10"/>
</dbReference>